<dbReference type="InterPro" id="IPR029787">
    <property type="entry name" value="Nucleotide_cyclase"/>
</dbReference>
<keyword evidence="4" id="KW-0175">Coiled coil</keyword>
<dbReference type="Gene3D" id="3.30.70.270">
    <property type="match status" value="1"/>
</dbReference>
<sequence>MQAMPTTPNPLTILIVDDQSATRVALTAELDRAGHRVLEADSAEWALELFRRYRPDLVLLDVEMPGHDGYWTCREMRAAEPGGWTPIIFLSQFKQDEDVWKGIESGGDDYLVKPVSAMILHAKLRAMQRLAQMRGRLVQMSEELRAANAQLEELSSIDALTGLMNRRALDARLQQELDLARRDGKPLTLMLCDVDHFKRYNDAAGHVAGDACLRRLGQLLKETCRRPSDCAGRYGGEEFALVLPNTPRSGAMTYARALMRTVQLAAIPHPDSPTDSTITLSGGITTCLPDDSTSAEGLIIRADDALYNAKSTGRNRFFSYEMQMDTQEQRRFAPVASPAPGSPT</sequence>
<dbReference type="InterPro" id="IPR050469">
    <property type="entry name" value="Diguanylate_Cyclase"/>
</dbReference>
<accession>A0A246JCU2</accession>
<protein>
    <recommendedName>
        <fullName evidence="1">diguanylate cyclase</fullName>
        <ecNumber evidence="1">2.7.7.65</ecNumber>
    </recommendedName>
</protein>
<dbReference type="SUPFAM" id="SSF55073">
    <property type="entry name" value="Nucleotide cyclase"/>
    <property type="match status" value="1"/>
</dbReference>
<proteinExistence type="predicted"/>
<dbReference type="GO" id="GO:0000160">
    <property type="term" value="P:phosphorelay signal transduction system"/>
    <property type="evidence" value="ECO:0007669"/>
    <property type="project" value="InterPro"/>
</dbReference>
<dbReference type="PANTHER" id="PTHR45138:SF9">
    <property type="entry name" value="DIGUANYLATE CYCLASE DGCM-RELATED"/>
    <property type="match status" value="1"/>
</dbReference>
<dbReference type="InterPro" id="IPR011006">
    <property type="entry name" value="CheY-like_superfamily"/>
</dbReference>
<dbReference type="SMART" id="SM00448">
    <property type="entry name" value="REC"/>
    <property type="match status" value="1"/>
</dbReference>
<evidence type="ECO:0000256" key="1">
    <source>
        <dbReference type="ARBA" id="ARBA00012528"/>
    </source>
</evidence>
<reference evidence="7 8" key="1">
    <citation type="journal article" date="2008" name="Int. J. Syst. Evol. Microbiol.">
        <title>Description of Roseateles aquatilis sp. nov. and Roseateles terrae sp. nov., in the class Betaproteobacteria, and emended description of the genus Roseateles.</title>
        <authorList>
            <person name="Gomila M."/>
            <person name="Bowien B."/>
            <person name="Falsen E."/>
            <person name="Moore E.R."/>
            <person name="Lalucat J."/>
        </authorList>
    </citation>
    <scope>NUCLEOTIDE SEQUENCE [LARGE SCALE GENOMIC DNA]</scope>
    <source>
        <strain evidence="7 8">CCUG 48205</strain>
    </source>
</reference>
<dbReference type="InterPro" id="IPR001789">
    <property type="entry name" value="Sig_transdc_resp-reg_receiver"/>
</dbReference>
<comment type="caution">
    <text evidence="7">The sequence shown here is derived from an EMBL/GenBank/DDBJ whole genome shotgun (WGS) entry which is preliminary data.</text>
</comment>
<feature type="domain" description="Response regulatory" evidence="5">
    <location>
        <begin position="12"/>
        <end position="128"/>
    </location>
</feature>
<dbReference type="InterPro" id="IPR043128">
    <property type="entry name" value="Rev_trsase/Diguanyl_cyclase"/>
</dbReference>
<dbReference type="OrthoDB" id="9813903at2"/>
<dbReference type="EMBL" id="NIOF01000005">
    <property type="protein sequence ID" value="OWQ90404.1"/>
    <property type="molecule type" value="Genomic_DNA"/>
</dbReference>
<name>A0A246JCU2_9BURK</name>
<dbReference type="PROSITE" id="PS50110">
    <property type="entry name" value="RESPONSE_REGULATORY"/>
    <property type="match status" value="1"/>
</dbReference>
<dbReference type="CDD" id="cd01949">
    <property type="entry name" value="GGDEF"/>
    <property type="match status" value="1"/>
</dbReference>
<dbReference type="AlphaFoldDB" id="A0A246JCU2"/>
<evidence type="ECO:0000256" key="4">
    <source>
        <dbReference type="SAM" id="Coils"/>
    </source>
</evidence>
<feature type="modified residue" description="4-aspartylphosphate" evidence="3">
    <location>
        <position position="61"/>
    </location>
</feature>
<dbReference type="GO" id="GO:0005886">
    <property type="term" value="C:plasma membrane"/>
    <property type="evidence" value="ECO:0007669"/>
    <property type="project" value="TreeGrafter"/>
</dbReference>
<evidence type="ECO:0000259" key="6">
    <source>
        <dbReference type="PROSITE" id="PS50887"/>
    </source>
</evidence>
<keyword evidence="3" id="KW-0597">Phosphoprotein</keyword>
<dbReference type="GO" id="GO:0043709">
    <property type="term" value="P:cell adhesion involved in single-species biofilm formation"/>
    <property type="evidence" value="ECO:0007669"/>
    <property type="project" value="TreeGrafter"/>
</dbReference>
<dbReference type="Pfam" id="PF00990">
    <property type="entry name" value="GGDEF"/>
    <property type="match status" value="1"/>
</dbReference>
<keyword evidence="8" id="KW-1185">Reference proteome</keyword>
<dbReference type="PROSITE" id="PS50887">
    <property type="entry name" value="GGDEF"/>
    <property type="match status" value="1"/>
</dbReference>
<dbReference type="Pfam" id="PF00072">
    <property type="entry name" value="Response_reg"/>
    <property type="match status" value="1"/>
</dbReference>
<dbReference type="SMART" id="SM00267">
    <property type="entry name" value="GGDEF"/>
    <property type="match status" value="1"/>
</dbReference>
<dbReference type="RefSeq" id="WP_088385425.1">
    <property type="nucleotide sequence ID" value="NZ_NIOF01000005.1"/>
</dbReference>
<dbReference type="InterPro" id="IPR000160">
    <property type="entry name" value="GGDEF_dom"/>
</dbReference>
<dbReference type="SUPFAM" id="SSF52172">
    <property type="entry name" value="CheY-like"/>
    <property type="match status" value="1"/>
</dbReference>
<dbReference type="EC" id="2.7.7.65" evidence="1"/>
<feature type="domain" description="GGDEF" evidence="6">
    <location>
        <begin position="185"/>
        <end position="322"/>
    </location>
</feature>
<gene>
    <name evidence="7" type="ORF">CDN99_13705</name>
</gene>
<dbReference type="FunFam" id="3.30.70.270:FF:000001">
    <property type="entry name" value="Diguanylate cyclase domain protein"/>
    <property type="match status" value="1"/>
</dbReference>
<feature type="coiled-coil region" evidence="4">
    <location>
        <begin position="130"/>
        <end position="157"/>
    </location>
</feature>
<comment type="catalytic activity">
    <reaction evidence="2">
        <text>2 GTP = 3',3'-c-di-GMP + 2 diphosphate</text>
        <dbReference type="Rhea" id="RHEA:24898"/>
        <dbReference type="ChEBI" id="CHEBI:33019"/>
        <dbReference type="ChEBI" id="CHEBI:37565"/>
        <dbReference type="ChEBI" id="CHEBI:58805"/>
        <dbReference type="EC" id="2.7.7.65"/>
    </reaction>
</comment>
<evidence type="ECO:0000256" key="3">
    <source>
        <dbReference type="PROSITE-ProRule" id="PRU00169"/>
    </source>
</evidence>
<evidence type="ECO:0000313" key="8">
    <source>
        <dbReference type="Proteomes" id="UP000197468"/>
    </source>
</evidence>
<evidence type="ECO:0000313" key="7">
    <source>
        <dbReference type="EMBL" id="OWQ90404.1"/>
    </source>
</evidence>
<evidence type="ECO:0000256" key="2">
    <source>
        <dbReference type="ARBA" id="ARBA00034247"/>
    </source>
</evidence>
<dbReference type="PANTHER" id="PTHR45138">
    <property type="entry name" value="REGULATORY COMPONENTS OF SENSORY TRANSDUCTION SYSTEM"/>
    <property type="match status" value="1"/>
</dbReference>
<dbReference type="GO" id="GO:0052621">
    <property type="term" value="F:diguanylate cyclase activity"/>
    <property type="evidence" value="ECO:0007669"/>
    <property type="project" value="UniProtKB-EC"/>
</dbReference>
<organism evidence="7 8">
    <name type="scientific">Roseateles aquatilis</name>
    <dbReference type="NCBI Taxonomy" id="431061"/>
    <lineage>
        <taxon>Bacteria</taxon>
        <taxon>Pseudomonadati</taxon>
        <taxon>Pseudomonadota</taxon>
        <taxon>Betaproteobacteria</taxon>
        <taxon>Burkholderiales</taxon>
        <taxon>Sphaerotilaceae</taxon>
        <taxon>Roseateles</taxon>
    </lineage>
</organism>
<dbReference type="Gene3D" id="3.40.50.2300">
    <property type="match status" value="1"/>
</dbReference>
<evidence type="ECO:0000259" key="5">
    <source>
        <dbReference type="PROSITE" id="PS50110"/>
    </source>
</evidence>
<dbReference type="GO" id="GO:1902201">
    <property type="term" value="P:negative regulation of bacterial-type flagellum-dependent cell motility"/>
    <property type="evidence" value="ECO:0007669"/>
    <property type="project" value="TreeGrafter"/>
</dbReference>
<dbReference type="NCBIfam" id="TIGR00254">
    <property type="entry name" value="GGDEF"/>
    <property type="match status" value="1"/>
</dbReference>
<dbReference type="Proteomes" id="UP000197468">
    <property type="component" value="Unassembled WGS sequence"/>
</dbReference>